<dbReference type="AlphaFoldDB" id="A0A4V0Z8X7"/>
<dbReference type="Proteomes" id="UP000289726">
    <property type="component" value="Chromosome"/>
</dbReference>
<reference evidence="1 2" key="1">
    <citation type="submission" date="2019-02" db="EMBL/GenBank/DDBJ databases">
        <title>Draft Genome Sequence of Maize Bushy Stunt-like Phytoplasma group 16SrI-B (Aster yellows) in South Africa.</title>
        <authorList>
            <person name="Coetzee B."/>
            <person name="Douglas-Smit N."/>
            <person name="Maree H.J."/>
            <person name="Burger J.T."/>
            <person name="Kruger K."/>
            <person name="Pietersen G."/>
        </authorList>
    </citation>
    <scope>NUCLEOTIDE SEQUENCE [LARGE SCALE GENOMIC DNA]</scope>
    <source>
        <strain evidence="1 2">De Villa</strain>
    </source>
</reference>
<evidence type="ECO:0000313" key="1">
    <source>
        <dbReference type="EMBL" id="QBF23806.1"/>
    </source>
</evidence>
<sequence>MQNDKLDKLLQDRANDRYLTPIRNPQEQNAFINKFKQIFMDEEFQEDESKPEPAFIQTFKKNQFFNKNKSESEPELNNWDTIKNSILIVNILI</sequence>
<evidence type="ECO:0000313" key="2">
    <source>
        <dbReference type="Proteomes" id="UP000289726"/>
    </source>
</evidence>
<protein>
    <submittedName>
        <fullName evidence="1">Uncharacterized protein</fullName>
    </submittedName>
</protein>
<organism evidence="1 2">
    <name type="scientific">'Catharanthus roseus' aster yellows phytoplasma</name>
    <dbReference type="NCBI Taxonomy" id="1193712"/>
    <lineage>
        <taxon>Bacteria</taxon>
        <taxon>Bacillati</taxon>
        <taxon>Mycoplasmatota</taxon>
        <taxon>Mollicutes</taxon>
        <taxon>Acholeplasmatales</taxon>
        <taxon>Acholeplasmataceae</taxon>
        <taxon>Candidatus Phytoplasma</taxon>
        <taxon>16SrI (Aster yellows group)</taxon>
    </lineage>
</organism>
<proteinExistence type="predicted"/>
<gene>
    <name evidence="1" type="ORF">EXT02_01165</name>
</gene>
<dbReference type="RefSeq" id="WP_130427569.1">
    <property type="nucleotide sequence ID" value="NZ_CP035949.1"/>
</dbReference>
<name>A0A4V0Z8X7_9MOLU</name>
<dbReference type="EMBL" id="CP035949">
    <property type="protein sequence ID" value="QBF23806.1"/>
    <property type="molecule type" value="Genomic_DNA"/>
</dbReference>
<accession>A0A4V0Z8X7</accession>
<keyword evidence="2" id="KW-1185">Reference proteome</keyword>